<organism evidence="3 4">
    <name type="scientific">Robertmurraya siralis</name>
    <dbReference type="NCBI Taxonomy" id="77777"/>
    <lineage>
        <taxon>Bacteria</taxon>
        <taxon>Bacillati</taxon>
        <taxon>Bacillota</taxon>
        <taxon>Bacilli</taxon>
        <taxon>Bacillales</taxon>
        <taxon>Bacillaceae</taxon>
        <taxon>Robertmurraya</taxon>
    </lineage>
</organism>
<dbReference type="AlphaFoldDB" id="A0A920BUQ6"/>
<protein>
    <recommendedName>
        <fullName evidence="2">CAAX prenyl protease 2/Lysostaphin resistance protein A-like domain-containing protein</fullName>
    </recommendedName>
</protein>
<feature type="transmembrane region" description="Helical" evidence="1">
    <location>
        <begin position="46"/>
        <end position="66"/>
    </location>
</feature>
<feature type="transmembrane region" description="Helical" evidence="1">
    <location>
        <begin position="148"/>
        <end position="170"/>
    </location>
</feature>
<evidence type="ECO:0000259" key="2">
    <source>
        <dbReference type="Pfam" id="PF02517"/>
    </source>
</evidence>
<keyword evidence="4" id="KW-1185">Reference proteome</keyword>
<feature type="transmembrane region" description="Helical" evidence="1">
    <location>
        <begin position="86"/>
        <end position="107"/>
    </location>
</feature>
<evidence type="ECO:0000313" key="4">
    <source>
        <dbReference type="Proteomes" id="UP000682111"/>
    </source>
</evidence>
<name>A0A920BUQ6_9BACI</name>
<dbReference type="EMBL" id="BORC01000005">
    <property type="protein sequence ID" value="GIN63168.1"/>
    <property type="molecule type" value="Genomic_DNA"/>
</dbReference>
<dbReference type="Pfam" id="PF02517">
    <property type="entry name" value="Rce1-like"/>
    <property type="match status" value="1"/>
</dbReference>
<dbReference type="InterPro" id="IPR003675">
    <property type="entry name" value="Rce1/LyrA-like_dom"/>
</dbReference>
<gene>
    <name evidence="3" type="ORF">J27TS8_31610</name>
</gene>
<dbReference type="Proteomes" id="UP000682111">
    <property type="component" value="Unassembled WGS sequence"/>
</dbReference>
<dbReference type="GO" id="GO:0080120">
    <property type="term" value="P:CAAX-box protein maturation"/>
    <property type="evidence" value="ECO:0007669"/>
    <property type="project" value="UniProtKB-ARBA"/>
</dbReference>
<proteinExistence type="predicted"/>
<keyword evidence="1" id="KW-0472">Membrane</keyword>
<feature type="transmembrane region" description="Helical" evidence="1">
    <location>
        <begin position="207"/>
        <end position="231"/>
    </location>
</feature>
<feature type="transmembrane region" description="Helical" evidence="1">
    <location>
        <begin position="176"/>
        <end position="195"/>
    </location>
</feature>
<evidence type="ECO:0000313" key="3">
    <source>
        <dbReference type="EMBL" id="GIN63168.1"/>
    </source>
</evidence>
<feature type="domain" description="CAAX prenyl protease 2/Lysostaphin resistance protein A-like" evidence="2">
    <location>
        <begin position="148"/>
        <end position="234"/>
    </location>
</feature>
<keyword evidence="1" id="KW-1133">Transmembrane helix</keyword>
<dbReference type="GO" id="GO:0004175">
    <property type="term" value="F:endopeptidase activity"/>
    <property type="evidence" value="ECO:0007669"/>
    <property type="project" value="UniProtKB-ARBA"/>
</dbReference>
<reference evidence="3" key="1">
    <citation type="submission" date="2021-03" db="EMBL/GenBank/DDBJ databases">
        <title>Antimicrobial resistance genes in bacteria isolated from Japanese honey, and their potential for conferring macrolide and lincosamide resistance in the American foulbrood pathogen Paenibacillus larvae.</title>
        <authorList>
            <person name="Okamoto M."/>
            <person name="Kumagai M."/>
            <person name="Kanamori H."/>
            <person name="Takamatsu D."/>
        </authorList>
    </citation>
    <scope>NUCLEOTIDE SEQUENCE</scope>
    <source>
        <strain evidence="3">J27TS8</strain>
    </source>
</reference>
<feature type="transmembrane region" description="Helical" evidence="1">
    <location>
        <begin position="6"/>
        <end position="25"/>
    </location>
</feature>
<evidence type="ECO:0000256" key="1">
    <source>
        <dbReference type="SAM" id="Phobius"/>
    </source>
</evidence>
<comment type="caution">
    <text evidence="3">The sequence shown here is derived from an EMBL/GenBank/DDBJ whole genome shotgun (WGS) entry which is preliminary data.</text>
</comment>
<keyword evidence="1" id="KW-0812">Transmembrane</keyword>
<sequence length="245" mass="28438">MMEFNYWLLILFAILYEPIIGYFAFKKFILDVRENQRVRLKFYQQTMLGLWIPTIFIVLLALFTELSFQDIGLSFPTINTDSLGPFITYSVFVLAILYLIGLLYYSIGYQLSEKIRAKLEEAKQKEWDNVGFSEILPITSKEKKRWNYVSLTAGITEEVIYRGFLIFAFSYLFPDFSIWFVLLLSSLLFGLAHTYQGVRGVLQTTMVGVFFSILYIGIGSILPLMLLHFLIDYVAKLGDRPKPIN</sequence>
<accession>A0A920BUQ6</accession>